<dbReference type="InterPro" id="IPR000866">
    <property type="entry name" value="AhpC/TSA"/>
</dbReference>
<dbReference type="Proteomes" id="UP000007394">
    <property type="component" value="Chromosome"/>
</dbReference>
<dbReference type="GO" id="GO:0016491">
    <property type="term" value="F:oxidoreductase activity"/>
    <property type="evidence" value="ECO:0007669"/>
    <property type="project" value="UniProtKB-KW"/>
</dbReference>
<evidence type="ECO:0000256" key="1">
    <source>
        <dbReference type="ARBA" id="ARBA00023002"/>
    </source>
</evidence>
<dbReference type="OrthoDB" id="9812811at2"/>
<evidence type="ECO:0000259" key="4">
    <source>
        <dbReference type="PROSITE" id="PS51352"/>
    </source>
</evidence>
<dbReference type="HOGENOM" id="CLU_042529_14_2_10"/>
<dbReference type="InterPro" id="IPR024706">
    <property type="entry name" value="Peroxiredoxin_AhpC-typ"/>
</dbReference>
<evidence type="ECO:0000256" key="3">
    <source>
        <dbReference type="PIRSR" id="PIRSR000239-1"/>
    </source>
</evidence>
<proteinExistence type="predicted"/>
<feature type="domain" description="Thioredoxin" evidence="4">
    <location>
        <begin position="1"/>
        <end position="144"/>
    </location>
</feature>
<dbReference type="AlphaFoldDB" id="I0AJC2"/>
<name>I0AJC2_IGNAJ</name>
<dbReference type="CDD" id="cd03017">
    <property type="entry name" value="PRX_BCP"/>
    <property type="match status" value="1"/>
</dbReference>
<dbReference type="PANTHER" id="PTHR43110">
    <property type="entry name" value="THIOL PEROXIDASE"/>
    <property type="match status" value="1"/>
</dbReference>
<dbReference type="SUPFAM" id="SSF52833">
    <property type="entry name" value="Thioredoxin-like"/>
    <property type="match status" value="1"/>
</dbReference>
<keyword evidence="1" id="KW-0560">Oxidoreductase</keyword>
<protein>
    <submittedName>
        <fullName evidence="5">Peroxiredoxin</fullName>
    </submittedName>
</protein>
<dbReference type="Pfam" id="PF00578">
    <property type="entry name" value="AhpC-TSA"/>
    <property type="match status" value="1"/>
</dbReference>
<dbReference type="RefSeq" id="WP_014560234.1">
    <property type="nucleotide sequence ID" value="NC_017464.1"/>
</dbReference>
<dbReference type="InterPro" id="IPR013766">
    <property type="entry name" value="Thioredoxin_domain"/>
</dbReference>
<dbReference type="PROSITE" id="PS51352">
    <property type="entry name" value="THIOREDOXIN_2"/>
    <property type="match status" value="1"/>
</dbReference>
<dbReference type="Gene3D" id="3.40.30.10">
    <property type="entry name" value="Glutaredoxin"/>
    <property type="match status" value="1"/>
</dbReference>
<accession>I0AJC2</accession>
<organism evidence="5 6">
    <name type="scientific">Ignavibacterium album (strain DSM 19864 / JCM 16511 / NBRC 101810 / Mat9-16)</name>
    <dbReference type="NCBI Taxonomy" id="945713"/>
    <lineage>
        <taxon>Bacteria</taxon>
        <taxon>Pseudomonadati</taxon>
        <taxon>Ignavibacteriota</taxon>
        <taxon>Ignavibacteria</taxon>
        <taxon>Ignavibacteriales</taxon>
        <taxon>Ignavibacteriaceae</taxon>
        <taxon>Ignavibacterium</taxon>
    </lineage>
</organism>
<feature type="active site" description="Cysteine sulfenic acid (-SOH) intermediate; for peroxidase activity" evidence="3">
    <location>
        <position position="39"/>
    </location>
</feature>
<reference evidence="5 6" key="1">
    <citation type="journal article" date="2012" name="Front. Microbiol.">
        <title>Complete genome of Ignavibacterium album, a metabolically versatile, flagellated, facultative anaerobe from the phylum Chlorobi.</title>
        <authorList>
            <person name="Liu Z."/>
            <person name="Frigaard N.-U."/>
            <person name="Vogl K."/>
            <person name="Iino T."/>
            <person name="Ohkuma M."/>
            <person name="Overmann J."/>
            <person name="Bryant D.A."/>
        </authorList>
    </citation>
    <scope>NUCLEOTIDE SEQUENCE [LARGE SCALE GENOMIC DNA]</scope>
    <source>
        <strain evidence="6">DSM 19864 / JCM 16511 / NBRC 101810 / Mat9-16</strain>
    </source>
</reference>
<dbReference type="STRING" id="945713.IALB_1369"/>
<keyword evidence="6" id="KW-1185">Reference proteome</keyword>
<dbReference type="InterPro" id="IPR050455">
    <property type="entry name" value="Tpx_Peroxidase_subfamily"/>
</dbReference>
<sequence>MTVGEIAPDFTLPDQYGNDYNLYKNLLLIFYPKDNTPVCSTQFKDYQINIEKFVEFNIQPVAINIADVDSHKSFCEELNVNFPVLSDKEKKVSELYDAINFLGMNKRMIILVGKNRKIKMIKKMLPINYISTDELIKEIISLRIN</sequence>
<dbReference type="InterPro" id="IPR036249">
    <property type="entry name" value="Thioredoxin-like_sf"/>
</dbReference>
<dbReference type="PANTHER" id="PTHR43110:SF1">
    <property type="entry name" value="THIOL PEROXIDASE"/>
    <property type="match status" value="1"/>
</dbReference>
<evidence type="ECO:0000313" key="6">
    <source>
        <dbReference type="Proteomes" id="UP000007394"/>
    </source>
</evidence>
<gene>
    <name evidence="5" type="ordered locus">IALB_1369</name>
</gene>
<evidence type="ECO:0000313" key="5">
    <source>
        <dbReference type="EMBL" id="AFH49079.1"/>
    </source>
</evidence>
<evidence type="ECO:0000256" key="2">
    <source>
        <dbReference type="ARBA" id="ARBA00023284"/>
    </source>
</evidence>
<dbReference type="KEGG" id="ial:IALB_1369"/>
<dbReference type="PIRSF" id="PIRSF000239">
    <property type="entry name" value="AHPC"/>
    <property type="match status" value="1"/>
</dbReference>
<keyword evidence="2" id="KW-0676">Redox-active center</keyword>
<dbReference type="eggNOG" id="COG1225">
    <property type="taxonomic scope" value="Bacteria"/>
</dbReference>
<dbReference type="EMBL" id="CP003418">
    <property type="protein sequence ID" value="AFH49079.1"/>
    <property type="molecule type" value="Genomic_DNA"/>
</dbReference>
<dbReference type="GO" id="GO:0016209">
    <property type="term" value="F:antioxidant activity"/>
    <property type="evidence" value="ECO:0007669"/>
    <property type="project" value="InterPro"/>
</dbReference>